<dbReference type="Proteomes" id="UP000642070">
    <property type="component" value="Unassembled WGS sequence"/>
</dbReference>
<reference evidence="2" key="2">
    <citation type="submission" date="2020-09" db="EMBL/GenBank/DDBJ databases">
        <authorList>
            <person name="Sun Q."/>
            <person name="Ohkuma M."/>
        </authorList>
    </citation>
    <scope>NUCLEOTIDE SEQUENCE</scope>
    <source>
        <strain evidence="2">JCM 19831</strain>
    </source>
</reference>
<evidence type="ECO:0000313" key="2">
    <source>
        <dbReference type="EMBL" id="GGM03747.1"/>
    </source>
</evidence>
<organism evidence="2 3">
    <name type="scientific">Dactylosporangium sucinum</name>
    <dbReference type="NCBI Taxonomy" id="1424081"/>
    <lineage>
        <taxon>Bacteria</taxon>
        <taxon>Bacillati</taxon>
        <taxon>Actinomycetota</taxon>
        <taxon>Actinomycetes</taxon>
        <taxon>Micromonosporales</taxon>
        <taxon>Micromonosporaceae</taxon>
        <taxon>Dactylosporangium</taxon>
    </lineage>
</organism>
<feature type="compositionally biased region" description="Low complexity" evidence="1">
    <location>
        <begin position="303"/>
        <end position="338"/>
    </location>
</feature>
<feature type="region of interest" description="Disordered" evidence="1">
    <location>
        <begin position="82"/>
        <end position="101"/>
    </location>
</feature>
<keyword evidence="3" id="KW-1185">Reference proteome</keyword>
<evidence type="ECO:0000313" key="3">
    <source>
        <dbReference type="Proteomes" id="UP000642070"/>
    </source>
</evidence>
<comment type="caution">
    <text evidence="2">The sequence shown here is derived from an EMBL/GenBank/DDBJ whole genome shotgun (WGS) entry which is preliminary data.</text>
</comment>
<proteinExistence type="predicted"/>
<feature type="region of interest" description="Disordered" evidence="1">
    <location>
        <begin position="267"/>
        <end position="338"/>
    </location>
</feature>
<gene>
    <name evidence="2" type="ORF">GCM10007977_001400</name>
</gene>
<protein>
    <submittedName>
        <fullName evidence="2">Uncharacterized protein</fullName>
    </submittedName>
</protein>
<dbReference type="EMBL" id="BMPI01000001">
    <property type="protein sequence ID" value="GGM03747.1"/>
    <property type="molecule type" value="Genomic_DNA"/>
</dbReference>
<feature type="compositionally biased region" description="Pro residues" evidence="1">
    <location>
        <begin position="141"/>
        <end position="154"/>
    </location>
</feature>
<accession>A0A917SZE8</accession>
<dbReference type="AlphaFoldDB" id="A0A917SZE8"/>
<sequence length="338" mass="34401">MVGAAITVGPSTGAGPVAGSVVAGGAAAEAGDEGGTPVSSLGPAGRAASGCGALGSAIDANRFFQFVNGIALGIRRPKTLFPCSTGPSARPPDRNPPMIPRGPSEPMSWSAMTSGNASINDSLIIVAISVLPPGRRRVQPSPHPIAPPSAPSPPMNRVDSLSQLRRCPISSSISCASPSMPARNAKPKTIDSSNRTNNWMASCWKVFVTAAAAGALAPIVHTVVNSSFNRVANRMAAMIRMTSFVCSTFSATSSSAAATSSTLLRRAGSVDPAPSTSCSRYEMADSTPGPRPEARNSVMAACTSPTRSPRSAPSPRQAAANERSRSSSTSGQSSPTVR</sequence>
<evidence type="ECO:0000256" key="1">
    <source>
        <dbReference type="SAM" id="MobiDB-lite"/>
    </source>
</evidence>
<name>A0A917SZE8_9ACTN</name>
<feature type="region of interest" description="Disordered" evidence="1">
    <location>
        <begin position="136"/>
        <end position="159"/>
    </location>
</feature>
<reference evidence="2" key="1">
    <citation type="journal article" date="2014" name="Int. J. Syst. Evol. Microbiol.">
        <title>Complete genome sequence of Corynebacterium casei LMG S-19264T (=DSM 44701T), isolated from a smear-ripened cheese.</title>
        <authorList>
            <consortium name="US DOE Joint Genome Institute (JGI-PGF)"/>
            <person name="Walter F."/>
            <person name="Albersmeier A."/>
            <person name="Kalinowski J."/>
            <person name="Ruckert C."/>
        </authorList>
    </citation>
    <scope>NUCLEOTIDE SEQUENCE</scope>
    <source>
        <strain evidence="2">JCM 19831</strain>
    </source>
</reference>